<feature type="transmembrane region" description="Helical" evidence="7">
    <location>
        <begin position="319"/>
        <end position="340"/>
    </location>
</feature>
<dbReference type="InterPro" id="IPR023298">
    <property type="entry name" value="ATPase_P-typ_TM_dom_sf"/>
</dbReference>
<dbReference type="InterPro" id="IPR023214">
    <property type="entry name" value="HAD_sf"/>
</dbReference>
<dbReference type="Gene3D" id="3.40.50.1000">
    <property type="entry name" value="HAD superfamily/HAD-like"/>
    <property type="match status" value="1"/>
</dbReference>
<keyword evidence="6 7" id="KW-0472">Membrane</keyword>
<comment type="caution">
    <text evidence="9">The sequence shown here is derived from an EMBL/GenBank/DDBJ whole genome shotgun (WGS) entry which is preliminary data.</text>
</comment>
<keyword evidence="10" id="KW-1185">Reference proteome</keyword>
<evidence type="ECO:0000313" key="10">
    <source>
        <dbReference type="Proteomes" id="UP000238479"/>
    </source>
</evidence>
<evidence type="ECO:0000256" key="1">
    <source>
        <dbReference type="ARBA" id="ARBA00004127"/>
    </source>
</evidence>
<keyword evidence="3" id="KW-0479">Metal-binding</keyword>
<feature type="transmembrane region" description="Helical" evidence="7">
    <location>
        <begin position="206"/>
        <end position="225"/>
    </location>
</feature>
<reference evidence="9 10" key="1">
    <citation type="journal article" date="2018" name="Nat. Genet.">
        <title>The Rosa genome provides new insights in the design of modern roses.</title>
        <authorList>
            <person name="Bendahmane M."/>
        </authorList>
    </citation>
    <scope>NUCLEOTIDE SEQUENCE [LARGE SCALE GENOMIC DNA]</scope>
    <source>
        <strain evidence="10">cv. Old Blush</strain>
    </source>
</reference>
<evidence type="ECO:0000256" key="3">
    <source>
        <dbReference type="ARBA" id="ARBA00022723"/>
    </source>
</evidence>
<evidence type="ECO:0000256" key="5">
    <source>
        <dbReference type="ARBA" id="ARBA00022989"/>
    </source>
</evidence>
<dbReference type="GO" id="GO:0005388">
    <property type="term" value="F:P-type calcium transporter activity"/>
    <property type="evidence" value="ECO:0007669"/>
    <property type="project" value="TreeGrafter"/>
</dbReference>
<dbReference type="PANTHER" id="PTHR24093">
    <property type="entry name" value="CATION TRANSPORTING ATPASE"/>
    <property type="match status" value="1"/>
</dbReference>
<dbReference type="Proteomes" id="UP000238479">
    <property type="component" value="Chromosome 4"/>
</dbReference>
<keyword evidence="2 7" id="KW-0812">Transmembrane</keyword>
<evidence type="ECO:0000256" key="7">
    <source>
        <dbReference type="SAM" id="Phobius"/>
    </source>
</evidence>
<dbReference type="Gene3D" id="1.20.1110.10">
    <property type="entry name" value="Calcium-transporting ATPase, transmembrane domain"/>
    <property type="match status" value="1"/>
</dbReference>
<feature type="transmembrane region" description="Helical" evidence="7">
    <location>
        <begin position="182"/>
        <end position="200"/>
    </location>
</feature>
<dbReference type="GO" id="GO:0046872">
    <property type="term" value="F:metal ion binding"/>
    <property type="evidence" value="ECO:0007669"/>
    <property type="project" value="UniProtKB-KW"/>
</dbReference>
<evidence type="ECO:0000256" key="6">
    <source>
        <dbReference type="ARBA" id="ARBA00023136"/>
    </source>
</evidence>
<dbReference type="PANTHER" id="PTHR24093:SF369">
    <property type="entry name" value="CALCIUM-TRANSPORTING ATPASE"/>
    <property type="match status" value="1"/>
</dbReference>
<dbReference type="InterPro" id="IPR036412">
    <property type="entry name" value="HAD-like_sf"/>
</dbReference>
<gene>
    <name evidence="9" type="ORF">RchiOBHm_Chr4g0398861</name>
</gene>
<dbReference type="PRINTS" id="PR00119">
    <property type="entry name" value="CATATPASE"/>
</dbReference>
<feature type="domain" description="Cation-transporting P-type ATPase C-terminal" evidence="8">
    <location>
        <begin position="202"/>
        <end position="372"/>
    </location>
</feature>
<dbReference type="GO" id="GO:0005886">
    <property type="term" value="C:plasma membrane"/>
    <property type="evidence" value="ECO:0007669"/>
    <property type="project" value="TreeGrafter"/>
</dbReference>
<dbReference type="SUPFAM" id="SSF81665">
    <property type="entry name" value="Calcium ATPase, transmembrane domain M"/>
    <property type="match status" value="1"/>
</dbReference>
<protein>
    <submittedName>
        <fullName evidence="9">Putative calcium-transporting ATPase</fullName>
        <ecNumber evidence="9">3.6.3.8</ecNumber>
    </submittedName>
</protein>
<accession>A0A2P6QSD5</accession>
<keyword evidence="9" id="KW-0378">Hydrolase</keyword>
<evidence type="ECO:0000313" key="9">
    <source>
        <dbReference type="EMBL" id="PRQ37102.1"/>
    </source>
</evidence>
<sequence>MALCTDVVCDMTGITLANVDDVQAGIKEIQRARIKVRFVTHDNPQTAKAIAMECGILASDRSDASEVIFEGEAFRQLSDSQREDLAEKILVMRLSTPDDKLLLVQALRKREKVVAVTGSVISDAGALQEADIGLAIGEQATEVVKESSDIIILDGNFATVAKGFKWGRSMHEKVLRVMQQQLTANIVAVTINCLAAVYYGHIPLNAVQFVWVNVIIFGLGPLVLATEYPAERLMDEPPIDRGQPLIKYIRWKRLLIQVLYQIIALLVINFQGGSLLKNYTRDHATKVKNTMIFNTFVICQISIEFGVRKTGILDHPLKWITANSVFLGIVGIILVIQFIIIEFLGKAFFIVRLDWKEWQFSLTLGIVELFFALLLFVKHLTQRNHH</sequence>
<dbReference type="AlphaFoldDB" id="A0A2P6QSD5"/>
<organism evidence="9 10">
    <name type="scientific">Rosa chinensis</name>
    <name type="common">China rose</name>
    <dbReference type="NCBI Taxonomy" id="74649"/>
    <lineage>
        <taxon>Eukaryota</taxon>
        <taxon>Viridiplantae</taxon>
        <taxon>Streptophyta</taxon>
        <taxon>Embryophyta</taxon>
        <taxon>Tracheophyta</taxon>
        <taxon>Spermatophyta</taxon>
        <taxon>Magnoliopsida</taxon>
        <taxon>eudicotyledons</taxon>
        <taxon>Gunneridae</taxon>
        <taxon>Pentapetalae</taxon>
        <taxon>rosids</taxon>
        <taxon>fabids</taxon>
        <taxon>Rosales</taxon>
        <taxon>Rosaceae</taxon>
        <taxon>Rosoideae</taxon>
        <taxon>Rosoideae incertae sedis</taxon>
        <taxon>Rosa</taxon>
    </lineage>
</organism>
<dbReference type="Gramene" id="PRQ37102">
    <property type="protein sequence ID" value="PRQ37102"/>
    <property type="gene ID" value="RchiOBHm_Chr4g0398861"/>
</dbReference>
<dbReference type="STRING" id="74649.A0A2P6QSD5"/>
<feature type="transmembrane region" description="Helical" evidence="7">
    <location>
        <begin position="254"/>
        <end position="271"/>
    </location>
</feature>
<evidence type="ECO:0000259" key="8">
    <source>
        <dbReference type="Pfam" id="PF00689"/>
    </source>
</evidence>
<dbReference type="Pfam" id="PF00689">
    <property type="entry name" value="Cation_ATPase_C"/>
    <property type="match status" value="1"/>
</dbReference>
<proteinExistence type="predicted"/>
<name>A0A2P6QSD5_ROSCH</name>
<dbReference type="EMBL" id="PDCK01000042">
    <property type="protein sequence ID" value="PRQ37102.1"/>
    <property type="molecule type" value="Genomic_DNA"/>
</dbReference>
<dbReference type="OMA" id="VICQISI"/>
<keyword evidence="4" id="KW-0460">Magnesium</keyword>
<dbReference type="InterPro" id="IPR006068">
    <property type="entry name" value="ATPase_P-typ_cation-transptr_C"/>
</dbReference>
<evidence type="ECO:0000256" key="2">
    <source>
        <dbReference type="ARBA" id="ARBA00022692"/>
    </source>
</evidence>
<dbReference type="GO" id="GO:0012505">
    <property type="term" value="C:endomembrane system"/>
    <property type="evidence" value="ECO:0007669"/>
    <property type="project" value="UniProtKB-SubCell"/>
</dbReference>
<keyword evidence="5 7" id="KW-1133">Transmembrane helix</keyword>
<dbReference type="SUPFAM" id="SSF56784">
    <property type="entry name" value="HAD-like"/>
    <property type="match status" value="1"/>
</dbReference>
<evidence type="ECO:0000256" key="4">
    <source>
        <dbReference type="ARBA" id="ARBA00022842"/>
    </source>
</evidence>
<dbReference type="EC" id="3.6.3.8" evidence="9"/>
<feature type="transmembrane region" description="Helical" evidence="7">
    <location>
        <begin position="291"/>
        <end position="307"/>
    </location>
</feature>
<comment type="subcellular location">
    <subcellularLocation>
        <location evidence="1">Endomembrane system</location>
        <topology evidence="1">Multi-pass membrane protein</topology>
    </subcellularLocation>
</comment>
<feature type="transmembrane region" description="Helical" evidence="7">
    <location>
        <begin position="360"/>
        <end position="377"/>
    </location>
</feature>
<dbReference type="GO" id="GO:0016787">
    <property type="term" value="F:hydrolase activity"/>
    <property type="evidence" value="ECO:0007669"/>
    <property type="project" value="UniProtKB-KW"/>
</dbReference>